<dbReference type="AlphaFoldDB" id="A0A0D9ZAF7"/>
<reference evidence="1" key="2">
    <citation type="submission" date="2018-05" db="EMBL/GenBank/DDBJ databases">
        <title>OgluRS3 (Oryza glumaepatula Reference Sequence Version 3).</title>
        <authorList>
            <person name="Zhang J."/>
            <person name="Kudrna D."/>
            <person name="Lee S."/>
            <person name="Talag J."/>
            <person name="Welchert J."/>
            <person name="Wing R.A."/>
        </authorList>
    </citation>
    <scope>NUCLEOTIDE SEQUENCE [LARGE SCALE GENOMIC DNA]</scope>
</reference>
<evidence type="ECO:0000313" key="1">
    <source>
        <dbReference type="EnsemblPlants" id="OGLUM03G26540.1"/>
    </source>
</evidence>
<protein>
    <submittedName>
        <fullName evidence="1">Uncharacterized protein</fullName>
    </submittedName>
</protein>
<dbReference type="Gramene" id="OGLUM03G26540.1">
    <property type="protein sequence ID" value="OGLUM03G26540.1"/>
    <property type="gene ID" value="OGLUM03G26540"/>
</dbReference>
<keyword evidence="2" id="KW-1185">Reference proteome</keyword>
<organism evidence="1">
    <name type="scientific">Oryza glumipatula</name>
    <dbReference type="NCBI Taxonomy" id="40148"/>
    <lineage>
        <taxon>Eukaryota</taxon>
        <taxon>Viridiplantae</taxon>
        <taxon>Streptophyta</taxon>
        <taxon>Embryophyta</taxon>
        <taxon>Tracheophyta</taxon>
        <taxon>Spermatophyta</taxon>
        <taxon>Magnoliopsida</taxon>
        <taxon>Liliopsida</taxon>
        <taxon>Poales</taxon>
        <taxon>Poaceae</taxon>
        <taxon>BOP clade</taxon>
        <taxon>Oryzoideae</taxon>
        <taxon>Oryzeae</taxon>
        <taxon>Oryzinae</taxon>
        <taxon>Oryza</taxon>
    </lineage>
</organism>
<evidence type="ECO:0000313" key="2">
    <source>
        <dbReference type="Proteomes" id="UP000026961"/>
    </source>
</evidence>
<dbReference type="Proteomes" id="UP000026961">
    <property type="component" value="Chromosome 3"/>
</dbReference>
<sequence>MTVLLLHDSCKTRTTKWLTGEGVVGGFDWQENALTEVGRGFWALGRVGEVGATSDNCNEYDDCYNDYGCSEHGGGNDDDYGDGGVDVGIVQGVPQNRQGGGGPGVRCQSYGRYAKRPLRFLETNPQS</sequence>
<reference evidence="1" key="1">
    <citation type="submission" date="2015-04" db="UniProtKB">
        <authorList>
            <consortium name="EnsemblPlants"/>
        </authorList>
    </citation>
    <scope>IDENTIFICATION</scope>
</reference>
<accession>A0A0D9ZAF7</accession>
<dbReference type="HOGENOM" id="CLU_1973976_0_0_1"/>
<dbReference type="EnsemblPlants" id="OGLUM03G26540.1">
    <property type="protein sequence ID" value="OGLUM03G26540.1"/>
    <property type="gene ID" value="OGLUM03G26540"/>
</dbReference>
<proteinExistence type="predicted"/>
<name>A0A0D9ZAF7_9ORYZ</name>